<dbReference type="Gene3D" id="1.10.10.10">
    <property type="entry name" value="Winged helix-like DNA-binding domain superfamily/Winged helix DNA-binding domain"/>
    <property type="match status" value="1"/>
</dbReference>
<organism evidence="7 8">
    <name type="scientific">Pedobacter cryoconitis</name>
    <dbReference type="NCBI Taxonomy" id="188932"/>
    <lineage>
        <taxon>Bacteria</taxon>
        <taxon>Pseudomonadati</taxon>
        <taxon>Bacteroidota</taxon>
        <taxon>Sphingobacteriia</taxon>
        <taxon>Sphingobacteriales</taxon>
        <taxon>Sphingobacteriaceae</taxon>
        <taxon>Pedobacter</taxon>
    </lineage>
</organism>
<proteinExistence type="inferred from homology"/>
<keyword evidence="2" id="KW-0805">Transcription regulation</keyword>
<evidence type="ECO:0000313" key="8">
    <source>
        <dbReference type="Proteomes" id="UP000521017"/>
    </source>
</evidence>
<dbReference type="RefSeq" id="WP_184629016.1">
    <property type="nucleotide sequence ID" value="NZ_JACHCC010000015.1"/>
</dbReference>
<dbReference type="Pfam" id="PF08281">
    <property type="entry name" value="Sigma70_r4_2"/>
    <property type="match status" value="1"/>
</dbReference>
<keyword evidence="3" id="KW-0731">Sigma factor</keyword>
<evidence type="ECO:0000313" key="7">
    <source>
        <dbReference type="EMBL" id="MBB6502775.1"/>
    </source>
</evidence>
<evidence type="ECO:0000256" key="4">
    <source>
        <dbReference type="ARBA" id="ARBA00023163"/>
    </source>
</evidence>
<comment type="similarity">
    <text evidence="1">Belongs to the sigma-70 factor family. ECF subfamily.</text>
</comment>
<dbReference type="SUPFAM" id="SSF88946">
    <property type="entry name" value="Sigma2 domain of RNA polymerase sigma factors"/>
    <property type="match status" value="1"/>
</dbReference>
<gene>
    <name evidence="7" type="ORF">HDF25_004958</name>
</gene>
<evidence type="ECO:0000256" key="2">
    <source>
        <dbReference type="ARBA" id="ARBA00023015"/>
    </source>
</evidence>
<evidence type="ECO:0000256" key="1">
    <source>
        <dbReference type="ARBA" id="ARBA00010641"/>
    </source>
</evidence>
<feature type="domain" description="RNA polymerase sigma-70 region 2" evidence="5">
    <location>
        <begin position="46"/>
        <end position="109"/>
    </location>
</feature>
<dbReference type="InterPro" id="IPR007627">
    <property type="entry name" value="RNA_pol_sigma70_r2"/>
</dbReference>
<feature type="domain" description="RNA polymerase sigma factor 70 region 4 type 2" evidence="6">
    <location>
        <begin position="143"/>
        <end position="193"/>
    </location>
</feature>
<dbReference type="InterPro" id="IPR014327">
    <property type="entry name" value="RNA_pol_sigma70_bacteroid"/>
</dbReference>
<dbReference type="GO" id="GO:0006352">
    <property type="term" value="P:DNA-templated transcription initiation"/>
    <property type="evidence" value="ECO:0007669"/>
    <property type="project" value="InterPro"/>
</dbReference>
<dbReference type="PANTHER" id="PTHR43133:SF46">
    <property type="entry name" value="RNA POLYMERASE SIGMA-70 FACTOR ECF SUBFAMILY"/>
    <property type="match status" value="1"/>
</dbReference>
<dbReference type="Pfam" id="PF04542">
    <property type="entry name" value="Sigma70_r2"/>
    <property type="match status" value="1"/>
</dbReference>
<dbReference type="PANTHER" id="PTHR43133">
    <property type="entry name" value="RNA POLYMERASE ECF-TYPE SIGMA FACTO"/>
    <property type="match status" value="1"/>
</dbReference>
<protein>
    <submittedName>
        <fullName evidence="7">RNA polymerase sigma-70 factor (ECF subfamily)</fullName>
    </submittedName>
</protein>
<evidence type="ECO:0000259" key="5">
    <source>
        <dbReference type="Pfam" id="PF04542"/>
    </source>
</evidence>
<dbReference type="EMBL" id="JACHCC010000015">
    <property type="protein sequence ID" value="MBB6502775.1"/>
    <property type="molecule type" value="Genomic_DNA"/>
</dbReference>
<accession>A0A7X0MMB0</accession>
<evidence type="ECO:0000259" key="6">
    <source>
        <dbReference type="Pfam" id="PF08281"/>
    </source>
</evidence>
<sequence>MDDLTLREYPEPTFGKKSIETKSTLTGMDLITSLKQGDQTAMEIIYKRHWEQVFDSAYKRIGIEDIAQDITQDIFISLWEKRDTLEIKESLTAYLLGSVKYRVINYFKANITREKYQEDLLSLIGNTSTLHANNKLAIKEIHQELDEAIAELPERMGLIFSMSRKQEKSNDEISEELNLSMQTVKNQLTAALKIIRKRLAYLTILFL</sequence>
<evidence type="ECO:0000256" key="3">
    <source>
        <dbReference type="ARBA" id="ARBA00023082"/>
    </source>
</evidence>
<dbReference type="InterPro" id="IPR013324">
    <property type="entry name" value="RNA_pol_sigma_r3/r4-like"/>
</dbReference>
<keyword evidence="4" id="KW-0804">Transcription</keyword>
<dbReference type="NCBIfam" id="TIGR02937">
    <property type="entry name" value="sigma70-ECF"/>
    <property type="match status" value="1"/>
</dbReference>
<dbReference type="Gene3D" id="1.10.1740.10">
    <property type="match status" value="1"/>
</dbReference>
<dbReference type="InterPro" id="IPR014284">
    <property type="entry name" value="RNA_pol_sigma-70_dom"/>
</dbReference>
<dbReference type="GO" id="GO:0003677">
    <property type="term" value="F:DNA binding"/>
    <property type="evidence" value="ECO:0007669"/>
    <property type="project" value="InterPro"/>
</dbReference>
<dbReference type="InterPro" id="IPR013249">
    <property type="entry name" value="RNA_pol_sigma70_r4_t2"/>
</dbReference>
<dbReference type="InterPro" id="IPR039425">
    <property type="entry name" value="RNA_pol_sigma-70-like"/>
</dbReference>
<dbReference type="InterPro" id="IPR036388">
    <property type="entry name" value="WH-like_DNA-bd_sf"/>
</dbReference>
<reference evidence="7 8" key="1">
    <citation type="submission" date="2020-08" db="EMBL/GenBank/DDBJ databases">
        <title>Genomic Encyclopedia of Type Strains, Phase IV (KMG-V): Genome sequencing to study the core and pangenomes of soil and plant-associated prokaryotes.</title>
        <authorList>
            <person name="Whitman W."/>
        </authorList>
    </citation>
    <scope>NUCLEOTIDE SEQUENCE [LARGE SCALE GENOMIC DNA]</scope>
    <source>
        <strain evidence="7 8">M2T3</strain>
    </source>
</reference>
<dbReference type="NCBIfam" id="TIGR02985">
    <property type="entry name" value="Sig70_bacteroi1"/>
    <property type="match status" value="1"/>
</dbReference>
<name>A0A7X0MMB0_9SPHI</name>
<comment type="caution">
    <text evidence="7">The sequence shown here is derived from an EMBL/GenBank/DDBJ whole genome shotgun (WGS) entry which is preliminary data.</text>
</comment>
<dbReference type="GO" id="GO:0016987">
    <property type="term" value="F:sigma factor activity"/>
    <property type="evidence" value="ECO:0007669"/>
    <property type="project" value="UniProtKB-KW"/>
</dbReference>
<dbReference type="Proteomes" id="UP000521017">
    <property type="component" value="Unassembled WGS sequence"/>
</dbReference>
<dbReference type="SUPFAM" id="SSF88659">
    <property type="entry name" value="Sigma3 and sigma4 domains of RNA polymerase sigma factors"/>
    <property type="match status" value="1"/>
</dbReference>
<dbReference type="AlphaFoldDB" id="A0A7X0MMB0"/>
<dbReference type="InterPro" id="IPR013325">
    <property type="entry name" value="RNA_pol_sigma_r2"/>
</dbReference>